<dbReference type="Pfam" id="PF04193">
    <property type="entry name" value="PQ-loop"/>
    <property type="match status" value="1"/>
</dbReference>
<dbReference type="InterPro" id="IPR006603">
    <property type="entry name" value="PQ-loop_rpt"/>
</dbReference>
<keyword evidence="2 5" id="KW-0812">Transmembrane</keyword>
<evidence type="ECO:0000256" key="4">
    <source>
        <dbReference type="ARBA" id="ARBA00023136"/>
    </source>
</evidence>
<feature type="transmembrane region" description="Helical" evidence="5">
    <location>
        <begin position="36"/>
        <end position="56"/>
    </location>
</feature>
<protein>
    <submittedName>
        <fullName evidence="6">SemiSWEET transporter</fullName>
    </submittedName>
</protein>
<evidence type="ECO:0000256" key="5">
    <source>
        <dbReference type="SAM" id="Phobius"/>
    </source>
</evidence>
<reference evidence="6 7" key="1">
    <citation type="submission" date="2024-04" db="EMBL/GenBank/DDBJ databases">
        <title>Flavobacterium sp. DGU11 16S ribosomal RNA gene Genome sequencing and assembly.</title>
        <authorList>
            <person name="Park S."/>
        </authorList>
    </citation>
    <scope>NUCLEOTIDE SEQUENCE [LARGE SCALE GENOMIC DNA]</scope>
    <source>
        <strain evidence="6 7">DGU11</strain>
    </source>
</reference>
<evidence type="ECO:0000256" key="3">
    <source>
        <dbReference type="ARBA" id="ARBA00022989"/>
    </source>
</evidence>
<sequence>MDYIEILGLTAALFTTVANIPQAVKVIKTRSTKSLSAASYTILFIGLTLWTVYGISRNDLPVLLGNVIAAALCGIILGVKLWCKYVSGEKEESA</sequence>
<organism evidence="6 7">
    <name type="scientific">Flavobacterium arundinis</name>
    <dbReference type="NCBI Taxonomy" id="3139143"/>
    <lineage>
        <taxon>Bacteria</taxon>
        <taxon>Pseudomonadati</taxon>
        <taxon>Bacteroidota</taxon>
        <taxon>Flavobacteriia</taxon>
        <taxon>Flavobacteriales</taxon>
        <taxon>Flavobacteriaceae</taxon>
        <taxon>Flavobacterium</taxon>
    </lineage>
</organism>
<dbReference type="Proteomes" id="UP001464555">
    <property type="component" value="Unassembled WGS sequence"/>
</dbReference>
<evidence type="ECO:0000256" key="1">
    <source>
        <dbReference type="ARBA" id="ARBA00004141"/>
    </source>
</evidence>
<evidence type="ECO:0000313" key="6">
    <source>
        <dbReference type="EMBL" id="MEL1243378.1"/>
    </source>
</evidence>
<dbReference type="InterPro" id="IPR047662">
    <property type="entry name" value="SemiSWEET"/>
</dbReference>
<feature type="transmembrane region" description="Helical" evidence="5">
    <location>
        <begin position="6"/>
        <end position="24"/>
    </location>
</feature>
<keyword evidence="4 5" id="KW-0472">Membrane</keyword>
<evidence type="ECO:0000256" key="2">
    <source>
        <dbReference type="ARBA" id="ARBA00022692"/>
    </source>
</evidence>
<comment type="subcellular location">
    <subcellularLocation>
        <location evidence="1">Membrane</location>
        <topology evidence="1">Multi-pass membrane protein</topology>
    </subcellularLocation>
</comment>
<dbReference type="RefSeq" id="WP_341695699.1">
    <property type="nucleotide sequence ID" value="NZ_JBBYHR010000002.1"/>
</dbReference>
<proteinExistence type="predicted"/>
<comment type="caution">
    <text evidence="6">The sequence shown here is derived from an EMBL/GenBank/DDBJ whole genome shotgun (WGS) entry which is preliminary data.</text>
</comment>
<gene>
    <name evidence="6" type="ORF">AAEO56_03820</name>
</gene>
<feature type="transmembrane region" description="Helical" evidence="5">
    <location>
        <begin position="62"/>
        <end position="83"/>
    </location>
</feature>
<dbReference type="Gene3D" id="1.20.1280.290">
    <property type="match status" value="1"/>
</dbReference>
<dbReference type="EMBL" id="JBBYHR010000002">
    <property type="protein sequence ID" value="MEL1243378.1"/>
    <property type="molecule type" value="Genomic_DNA"/>
</dbReference>
<keyword evidence="3 5" id="KW-1133">Transmembrane helix</keyword>
<evidence type="ECO:0000313" key="7">
    <source>
        <dbReference type="Proteomes" id="UP001464555"/>
    </source>
</evidence>
<name>A0ABU9HT85_9FLAO</name>
<dbReference type="NCBIfam" id="NF037968">
    <property type="entry name" value="SemiSWEET_2"/>
    <property type="match status" value="1"/>
</dbReference>
<accession>A0ABU9HT85</accession>
<keyword evidence="7" id="KW-1185">Reference proteome</keyword>